<organism evidence="3 4">
    <name type="scientific">Reticulomyxa filosa</name>
    <dbReference type="NCBI Taxonomy" id="46433"/>
    <lineage>
        <taxon>Eukaryota</taxon>
        <taxon>Sar</taxon>
        <taxon>Rhizaria</taxon>
        <taxon>Retaria</taxon>
        <taxon>Foraminifera</taxon>
        <taxon>Monothalamids</taxon>
        <taxon>Reticulomyxidae</taxon>
        <taxon>Reticulomyxa</taxon>
    </lineage>
</organism>
<evidence type="ECO:0000256" key="2">
    <source>
        <dbReference type="SAM" id="MobiDB-lite"/>
    </source>
</evidence>
<gene>
    <name evidence="3" type="ORF">RFI_08710</name>
</gene>
<name>X6NR97_RETFI</name>
<protein>
    <submittedName>
        <fullName evidence="3">Uncharacterized protein</fullName>
    </submittedName>
</protein>
<keyword evidence="1" id="KW-0175">Coiled coil</keyword>
<reference evidence="3 4" key="1">
    <citation type="journal article" date="2013" name="Curr. Biol.">
        <title>The Genome of the Foraminiferan Reticulomyxa filosa.</title>
        <authorList>
            <person name="Glockner G."/>
            <person name="Hulsmann N."/>
            <person name="Schleicher M."/>
            <person name="Noegel A.A."/>
            <person name="Eichinger L."/>
            <person name="Gallinger C."/>
            <person name="Pawlowski J."/>
            <person name="Sierra R."/>
            <person name="Euteneuer U."/>
            <person name="Pillet L."/>
            <person name="Moustafa A."/>
            <person name="Platzer M."/>
            <person name="Groth M."/>
            <person name="Szafranski K."/>
            <person name="Schliwa M."/>
        </authorList>
    </citation>
    <scope>NUCLEOTIDE SEQUENCE [LARGE SCALE GENOMIC DNA]</scope>
</reference>
<evidence type="ECO:0000313" key="4">
    <source>
        <dbReference type="Proteomes" id="UP000023152"/>
    </source>
</evidence>
<proteinExistence type="predicted"/>
<keyword evidence="4" id="KW-1185">Reference proteome</keyword>
<evidence type="ECO:0000313" key="3">
    <source>
        <dbReference type="EMBL" id="ETO28423.1"/>
    </source>
</evidence>
<feature type="coiled-coil region" evidence="1">
    <location>
        <begin position="103"/>
        <end position="134"/>
    </location>
</feature>
<feature type="region of interest" description="Disordered" evidence="2">
    <location>
        <begin position="1"/>
        <end position="40"/>
    </location>
</feature>
<dbReference type="EMBL" id="ASPP01006684">
    <property type="protein sequence ID" value="ETO28423.1"/>
    <property type="molecule type" value="Genomic_DNA"/>
</dbReference>
<evidence type="ECO:0000256" key="1">
    <source>
        <dbReference type="SAM" id="Coils"/>
    </source>
</evidence>
<comment type="caution">
    <text evidence="3">The sequence shown here is derived from an EMBL/GenBank/DDBJ whole genome shotgun (WGS) entry which is preliminary data.</text>
</comment>
<sequence length="198" mass="22779">MNGLTKLGVVLENPGDDDNPLPEKKKVSFESDSSENKPLSGEVTIDNEKIESLLYPDGTVDVAQLKNQNIALMFIHCDAYAKQKILCDVLPSCPLRTLGGGEKKKICKDMLRLEKQYEDARKRWEKREQEYEMDQKKMIKVERYYKQEIEKLRSKVMPIKTIEIDKGKNIVVSTPTVEQMIALLINVDQLLSLFFINK</sequence>
<dbReference type="AlphaFoldDB" id="X6NR97"/>
<dbReference type="Proteomes" id="UP000023152">
    <property type="component" value="Unassembled WGS sequence"/>
</dbReference>
<accession>X6NR97</accession>